<accession>A0A6G1GKE1</accession>
<dbReference type="Gene3D" id="2.70.50.70">
    <property type="match status" value="1"/>
</dbReference>
<gene>
    <name evidence="2" type="ORF">K402DRAFT_386843</name>
</gene>
<dbReference type="EMBL" id="ML977204">
    <property type="protein sequence ID" value="KAF1981229.1"/>
    <property type="molecule type" value="Genomic_DNA"/>
</dbReference>
<dbReference type="PANTHER" id="PTHR36182:SF2">
    <property type="entry name" value="LYTIC POLYSACCHARIDE MONOOXYGENASE"/>
    <property type="match status" value="1"/>
</dbReference>
<organism evidence="2 3">
    <name type="scientific">Aulographum hederae CBS 113979</name>
    <dbReference type="NCBI Taxonomy" id="1176131"/>
    <lineage>
        <taxon>Eukaryota</taxon>
        <taxon>Fungi</taxon>
        <taxon>Dikarya</taxon>
        <taxon>Ascomycota</taxon>
        <taxon>Pezizomycotina</taxon>
        <taxon>Dothideomycetes</taxon>
        <taxon>Pleosporomycetidae</taxon>
        <taxon>Aulographales</taxon>
        <taxon>Aulographaceae</taxon>
    </lineage>
</organism>
<dbReference type="Proteomes" id="UP000800041">
    <property type="component" value="Unassembled WGS sequence"/>
</dbReference>
<feature type="region of interest" description="Disordered" evidence="1">
    <location>
        <begin position="250"/>
        <end position="287"/>
    </location>
</feature>
<dbReference type="PANTHER" id="PTHR36182">
    <property type="entry name" value="PROTEIN, PUTATIVE (AFU_ORTHOLOGUE AFUA_6G10930)-RELATED"/>
    <property type="match status" value="1"/>
</dbReference>
<evidence type="ECO:0000313" key="2">
    <source>
        <dbReference type="EMBL" id="KAF1981229.1"/>
    </source>
</evidence>
<name>A0A6G1GKE1_9PEZI</name>
<protein>
    <submittedName>
        <fullName evidence="2">Lytic polysaccharide monooxygenase</fullName>
    </submittedName>
</protein>
<keyword evidence="2" id="KW-0560">Oxidoreductase</keyword>
<feature type="compositionally biased region" description="Low complexity" evidence="1">
    <location>
        <begin position="195"/>
        <end position="236"/>
    </location>
</feature>
<dbReference type="OrthoDB" id="2342176at2759"/>
<evidence type="ECO:0000256" key="1">
    <source>
        <dbReference type="SAM" id="MobiDB-lite"/>
    </source>
</evidence>
<feature type="region of interest" description="Disordered" evidence="1">
    <location>
        <begin position="181"/>
        <end position="236"/>
    </location>
</feature>
<dbReference type="GO" id="GO:0004497">
    <property type="term" value="F:monooxygenase activity"/>
    <property type="evidence" value="ECO:0007669"/>
    <property type="project" value="UniProtKB-KW"/>
</dbReference>
<proteinExistence type="predicted"/>
<sequence>MASGTYSHMLLDNPKPFPGETTSPIKRDQFPCQIGASGSYPDMAPTSMQAGSQQKLSFAGSAVHGGGSCQLSIANTAAPGPNDKFKVIHSIEGGCPGVSGAPANFTYTLPKDVPNGQSVIAWTWFNNIGNREMYMNCASITVTGGAGNADALNKLPDLFTANLDANDCKTVDNMDVAFPNPGNSLEKYPNAKLAPPQCNGQSQPGSGSGPAVPSAPAPSSAPAASSAPASSMASTPLASSVPASTLASFPAASTSKTPTSSSAQPSIAPPAPKNGTAPATPTHTHCSKTSCTTEGAVVCNGSDQWGLCDHGKVVFQPVAAGTACHDGKISKREVSRKYGGPRHSFSAGHGRVVVA</sequence>
<evidence type="ECO:0000313" key="3">
    <source>
        <dbReference type="Proteomes" id="UP000800041"/>
    </source>
</evidence>
<feature type="region of interest" description="Disordered" evidence="1">
    <location>
        <begin position="1"/>
        <end position="23"/>
    </location>
</feature>
<keyword evidence="2" id="KW-0503">Monooxygenase</keyword>
<reference evidence="2" key="1">
    <citation type="journal article" date="2020" name="Stud. Mycol.">
        <title>101 Dothideomycetes genomes: a test case for predicting lifestyles and emergence of pathogens.</title>
        <authorList>
            <person name="Haridas S."/>
            <person name="Albert R."/>
            <person name="Binder M."/>
            <person name="Bloem J."/>
            <person name="Labutti K."/>
            <person name="Salamov A."/>
            <person name="Andreopoulos B."/>
            <person name="Baker S."/>
            <person name="Barry K."/>
            <person name="Bills G."/>
            <person name="Bluhm B."/>
            <person name="Cannon C."/>
            <person name="Castanera R."/>
            <person name="Culley D."/>
            <person name="Daum C."/>
            <person name="Ezra D."/>
            <person name="Gonzalez J."/>
            <person name="Henrissat B."/>
            <person name="Kuo A."/>
            <person name="Liang C."/>
            <person name="Lipzen A."/>
            <person name="Lutzoni F."/>
            <person name="Magnuson J."/>
            <person name="Mondo S."/>
            <person name="Nolan M."/>
            <person name="Ohm R."/>
            <person name="Pangilinan J."/>
            <person name="Park H.-J."/>
            <person name="Ramirez L."/>
            <person name="Alfaro M."/>
            <person name="Sun H."/>
            <person name="Tritt A."/>
            <person name="Yoshinaga Y."/>
            <person name="Zwiers L.-H."/>
            <person name="Turgeon B."/>
            <person name="Goodwin S."/>
            <person name="Spatafora J."/>
            <person name="Crous P."/>
            <person name="Grigoriev I."/>
        </authorList>
    </citation>
    <scope>NUCLEOTIDE SEQUENCE</scope>
    <source>
        <strain evidence="2">CBS 113979</strain>
    </source>
</reference>
<keyword evidence="3" id="KW-1185">Reference proteome</keyword>
<feature type="compositionally biased region" description="Low complexity" evidence="1">
    <location>
        <begin position="250"/>
        <end position="266"/>
    </location>
</feature>
<dbReference type="AlphaFoldDB" id="A0A6G1GKE1"/>